<dbReference type="EMBL" id="KQ474083">
    <property type="protein sequence ID" value="KPV73320.1"/>
    <property type="molecule type" value="Genomic_DNA"/>
</dbReference>
<feature type="region of interest" description="Disordered" evidence="1">
    <location>
        <begin position="75"/>
        <end position="189"/>
    </location>
</feature>
<organism evidence="2 3">
    <name type="scientific">Rhodotorula graminis (strain WP1)</name>
    <dbReference type="NCBI Taxonomy" id="578459"/>
    <lineage>
        <taxon>Eukaryota</taxon>
        <taxon>Fungi</taxon>
        <taxon>Dikarya</taxon>
        <taxon>Basidiomycota</taxon>
        <taxon>Pucciniomycotina</taxon>
        <taxon>Microbotryomycetes</taxon>
        <taxon>Sporidiobolales</taxon>
        <taxon>Sporidiobolaceae</taxon>
        <taxon>Rhodotorula</taxon>
    </lineage>
</organism>
<evidence type="ECO:0000313" key="3">
    <source>
        <dbReference type="Proteomes" id="UP000053890"/>
    </source>
</evidence>
<reference evidence="2 3" key="1">
    <citation type="journal article" date="2015" name="Front. Microbiol.">
        <title>Genome sequence of the plant growth promoting endophytic yeast Rhodotorula graminis WP1.</title>
        <authorList>
            <person name="Firrincieli A."/>
            <person name="Otillar R."/>
            <person name="Salamov A."/>
            <person name="Schmutz J."/>
            <person name="Khan Z."/>
            <person name="Redman R.S."/>
            <person name="Fleck N.D."/>
            <person name="Lindquist E."/>
            <person name="Grigoriev I.V."/>
            <person name="Doty S.L."/>
        </authorList>
    </citation>
    <scope>NUCLEOTIDE SEQUENCE [LARGE SCALE GENOMIC DNA]</scope>
    <source>
        <strain evidence="2 3">WP1</strain>
    </source>
</reference>
<feature type="non-terminal residue" evidence="2">
    <location>
        <position position="258"/>
    </location>
</feature>
<gene>
    <name evidence="2" type="ORF">RHOBADRAFT_55080</name>
</gene>
<feature type="region of interest" description="Disordered" evidence="1">
    <location>
        <begin position="203"/>
        <end position="258"/>
    </location>
</feature>
<evidence type="ECO:0000313" key="2">
    <source>
        <dbReference type="EMBL" id="KPV73320.1"/>
    </source>
</evidence>
<accession>A0A0P9IUX2</accession>
<dbReference type="Proteomes" id="UP000053890">
    <property type="component" value="Unassembled WGS sequence"/>
</dbReference>
<feature type="non-terminal residue" evidence="2">
    <location>
        <position position="1"/>
    </location>
</feature>
<dbReference type="AlphaFoldDB" id="A0A0P9IUX2"/>
<feature type="compositionally biased region" description="Basic and acidic residues" evidence="1">
    <location>
        <begin position="104"/>
        <end position="119"/>
    </location>
</feature>
<proteinExistence type="predicted"/>
<protein>
    <submittedName>
        <fullName evidence="2">Uncharacterized protein</fullName>
    </submittedName>
</protein>
<dbReference type="RefSeq" id="XP_018269369.1">
    <property type="nucleotide sequence ID" value="XM_018417658.1"/>
</dbReference>
<feature type="compositionally biased region" description="Low complexity" evidence="1">
    <location>
        <begin position="87"/>
        <end position="103"/>
    </location>
</feature>
<name>A0A0P9IUX2_RHOGW</name>
<dbReference type="GeneID" id="28978106"/>
<feature type="compositionally biased region" description="Basic and acidic residues" evidence="1">
    <location>
        <begin position="147"/>
        <end position="176"/>
    </location>
</feature>
<feature type="region of interest" description="Disordered" evidence="1">
    <location>
        <begin position="1"/>
        <end position="62"/>
    </location>
</feature>
<keyword evidence="3" id="KW-1185">Reference proteome</keyword>
<evidence type="ECO:0000256" key="1">
    <source>
        <dbReference type="SAM" id="MobiDB-lite"/>
    </source>
</evidence>
<sequence>PRIVPSLYQYQPSAPLSRHVRPLRPPHDLPPGSPADRSPDPRHGAQPPHRRRPGQVGPALDRRLGARLCPLVHQPHVAARDDEARDVAGAPGQAPRRAGVAQGDRVRGRGRQGAEPEPRRGRRGQPGRGGEPQRCGRGAAGAGGQGRGERRRGQEGRHGGRPDAGQRCDRRREARGYARGQGCCEGEPARQAGENLVGHCRVEGGGGQEGLGRVTVSSENEPSASGCRVGRRGRTAHPNARSVKRSRSAQPYIFRSSQ</sequence>